<gene>
    <name evidence="2" type="ORF">MACJ_002774</name>
</gene>
<dbReference type="Proteomes" id="UP000244803">
    <property type="component" value="Chromosome 4"/>
</dbReference>
<proteinExistence type="predicted"/>
<protein>
    <submittedName>
        <fullName evidence="2">Uncharacterized protein</fullName>
    </submittedName>
</protein>
<sequence>MVYKSNNRRIERQCVACVYINKIQTSINFYSICIKSTSESEFTESINGKKLKRKKVAMIVTQLSSGSDDSEVCLEGEVIEPENEGAPSTLEKSLEYYLKEVETNEFHKSIMGSADTNTFSRVDSDSDMDFTLGDNEEGGEFSFESLGRRLKTLVDIVTEPIKVECPTSSSGSPEASDDEQTFAIIPSFKRISTGIINETSKFFKTAGSGTITVDSKNNTRDSSDEVKASDESDEELDGGNLLDEVEGPLENTADGIGNNWNVDIISKWF</sequence>
<evidence type="ECO:0000313" key="2">
    <source>
        <dbReference type="EMBL" id="UKJ89523.1"/>
    </source>
</evidence>
<dbReference type="OrthoDB" id="10395553at2759"/>
<name>A0A976M6Q0_THEOR</name>
<evidence type="ECO:0000313" key="3">
    <source>
        <dbReference type="Proteomes" id="UP000244803"/>
    </source>
</evidence>
<dbReference type="AlphaFoldDB" id="A0A976M6Q0"/>
<feature type="compositionally biased region" description="Acidic residues" evidence="1">
    <location>
        <begin position="231"/>
        <end position="241"/>
    </location>
</feature>
<accession>A0A976M6Q0</accession>
<organism evidence="2 3">
    <name type="scientific">Theileria orientalis</name>
    <dbReference type="NCBI Taxonomy" id="68886"/>
    <lineage>
        <taxon>Eukaryota</taxon>
        <taxon>Sar</taxon>
        <taxon>Alveolata</taxon>
        <taxon>Apicomplexa</taxon>
        <taxon>Aconoidasida</taxon>
        <taxon>Piroplasmida</taxon>
        <taxon>Theileriidae</taxon>
        <taxon>Theileria</taxon>
    </lineage>
</organism>
<feature type="region of interest" description="Disordered" evidence="1">
    <location>
        <begin position="214"/>
        <end position="241"/>
    </location>
</feature>
<reference evidence="2" key="1">
    <citation type="submission" date="2022-07" db="EMBL/GenBank/DDBJ databases">
        <title>Evaluation of T. orientalis genome assembly methods using nanopore sequencing and analysis of variation between genomes.</title>
        <authorList>
            <person name="Yam J."/>
            <person name="Micallef M.L."/>
            <person name="Liu M."/>
            <person name="Djordjevic S.P."/>
            <person name="Bogema D.R."/>
            <person name="Jenkins C."/>
        </authorList>
    </citation>
    <scope>NUCLEOTIDE SEQUENCE</scope>
    <source>
        <strain evidence="2">Fish Creek</strain>
    </source>
</reference>
<evidence type="ECO:0000256" key="1">
    <source>
        <dbReference type="SAM" id="MobiDB-lite"/>
    </source>
</evidence>
<feature type="compositionally biased region" description="Basic and acidic residues" evidence="1">
    <location>
        <begin position="217"/>
        <end position="230"/>
    </location>
</feature>
<dbReference type="EMBL" id="CP056067">
    <property type="protein sequence ID" value="UKJ89523.1"/>
    <property type="molecule type" value="Genomic_DNA"/>
</dbReference>